<keyword evidence="1" id="KW-0812">Transmembrane</keyword>
<comment type="caution">
    <text evidence="2">The sequence shown here is derived from an EMBL/GenBank/DDBJ whole genome shotgun (WGS) entry which is preliminary data.</text>
</comment>
<name>A0A0K9PT64_ZOSMR</name>
<keyword evidence="3" id="KW-1185">Reference proteome</keyword>
<dbReference type="Proteomes" id="UP000036987">
    <property type="component" value="Unassembled WGS sequence"/>
</dbReference>
<accession>A0A0K9PT64</accession>
<proteinExistence type="predicted"/>
<evidence type="ECO:0000313" key="3">
    <source>
        <dbReference type="Proteomes" id="UP000036987"/>
    </source>
</evidence>
<evidence type="ECO:0000313" key="2">
    <source>
        <dbReference type="EMBL" id="KMZ72151.1"/>
    </source>
</evidence>
<keyword evidence="1" id="KW-0472">Membrane</keyword>
<gene>
    <name evidence="2" type="ORF">ZOSMA_16G01190</name>
</gene>
<organism evidence="2 3">
    <name type="scientific">Zostera marina</name>
    <name type="common">Eelgrass</name>
    <dbReference type="NCBI Taxonomy" id="29655"/>
    <lineage>
        <taxon>Eukaryota</taxon>
        <taxon>Viridiplantae</taxon>
        <taxon>Streptophyta</taxon>
        <taxon>Embryophyta</taxon>
        <taxon>Tracheophyta</taxon>
        <taxon>Spermatophyta</taxon>
        <taxon>Magnoliopsida</taxon>
        <taxon>Liliopsida</taxon>
        <taxon>Zosteraceae</taxon>
        <taxon>Zostera</taxon>
    </lineage>
</organism>
<dbReference type="EMBL" id="LFYR01000643">
    <property type="protein sequence ID" value="KMZ72151.1"/>
    <property type="molecule type" value="Genomic_DNA"/>
</dbReference>
<protein>
    <submittedName>
        <fullName evidence="2">Uncharacterized protein</fullName>
    </submittedName>
</protein>
<keyword evidence="1" id="KW-1133">Transmembrane helix</keyword>
<evidence type="ECO:0000256" key="1">
    <source>
        <dbReference type="SAM" id="Phobius"/>
    </source>
</evidence>
<dbReference type="AlphaFoldDB" id="A0A0K9PT64"/>
<feature type="transmembrane region" description="Helical" evidence="1">
    <location>
        <begin position="12"/>
        <end position="34"/>
    </location>
</feature>
<sequence>MVITSKVYIYRVLYIITDFFIFLSQQIFATRSIYMLSQQIFLSFSIQRVYIC</sequence>
<reference evidence="3" key="1">
    <citation type="journal article" date="2016" name="Nature">
        <title>The genome of the seagrass Zostera marina reveals angiosperm adaptation to the sea.</title>
        <authorList>
            <person name="Olsen J.L."/>
            <person name="Rouze P."/>
            <person name="Verhelst B."/>
            <person name="Lin Y.-C."/>
            <person name="Bayer T."/>
            <person name="Collen J."/>
            <person name="Dattolo E."/>
            <person name="De Paoli E."/>
            <person name="Dittami S."/>
            <person name="Maumus F."/>
            <person name="Michel G."/>
            <person name="Kersting A."/>
            <person name="Lauritano C."/>
            <person name="Lohaus R."/>
            <person name="Toepel M."/>
            <person name="Tonon T."/>
            <person name="Vanneste K."/>
            <person name="Amirebrahimi M."/>
            <person name="Brakel J."/>
            <person name="Bostroem C."/>
            <person name="Chovatia M."/>
            <person name="Grimwood J."/>
            <person name="Jenkins J.W."/>
            <person name="Jueterbock A."/>
            <person name="Mraz A."/>
            <person name="Stam W.T."/>
            <person name="Tice H."/>
            <person name="Bornberg-Bauer E."/>
            <person name="Green P.J."/>
            <person name="Pearson G.A."/>
            <person name="Procaccini G."/>
            <person name="Duarte C.M."/>
            <person name="Schmutz J."/>
            <person name="Reusch T.B.H."/>
            <person name="Van de Peer Y."/>
        </authorList>
    </citation>
    <scope>NUCLEOTIDE SEQUENCE [LARGE SCALE GENOMIC DNA]</scope>
    <source>
        <strain evidence="3">cv. Finnish</strain>
    </source>
</reference>